<dbReference type="PIRSF" id="PIRSF009320">
    <property type="entry name" value="Nuc_binding_HP_1000"/>
    <property type="match status" value="1"/>
</dbReference>
<dbReference type="InterPro" id="IPR050678">
    <property type="entry name" value="DNA_Partitioning_ATPase"/>
</dbReference>
<dbReference type="GeneID" id="300269640"/>
<name>A0A2X2CH53_PSELU</name>
<dbReference type="Pfam" id="PF01656">
    <property type="entry name" value="CbiA"/>
    <property type="match status" value="1"/>
</dbReference>
<evidence type="ECO:0000313" key="2">
    <source>
        <dbReference type="EMBL" id="SPZ04986.1"/>
    </source>
</evidence>
<feature type="domain" description="CobQ/CobB/MinD/ParA nucleotide binding" evidence="1">
    <location>
        <begin position="5"/>
        <end position="104"/>
    </location>
</feature>
<sequence length="223" mass="24299">MIVQVAHVKGGIGKSTLALNLAVSRARQGRKVWLIDADRRPSSIKALTLRNDSGVEPGIIVGHYPDGKELRTQVKLQRDMFDDIVIDSGGQDSSSIRAALLLADVLLIPNSVAAVETWALEEMHALLEEALSVRDEELRVHCILNNAKPGFSNARNLSAQRVVQHFPLFPQDDLVIVKRDAFADAFGLGLCVDELEKPDPKASAELKALMNLIYGDEDGQTAA</sequence>
<dbReference type="AlphaFoldDB" id="A0A2X2CH53"/>
<dbReference type="PANTHER" id="PTHR13696:SF96">
    <property type="entry name" value="COBQ_COBB_MIND_PARA NUCLEOTIDE BINDING DOMAIN-CONTAINING PROTEIN"/>
    <property type="match status" value="1"/>
</dbReference>
<dbReference type="PANTHER" id="PTHR13696">
    <property type="entry name" value="P-LOOP CONTAINING NUCLEOSIDE TRIPHOSPHATE HYDROLASE"/>
    <property type="match status" value="1"/>
</dbReference>
<protein>
    <submittedName>
        <fullName evidence="2">ParA family protein</fullName>
    </submittedName>
</protein>
<gene>
    <name evidence="2" type="ORF">NCTC11842_01507</name>
</gene>
<dbReference type="SUPFAM" id="SSF52540">
    <property type="entry name" value="P-loop containing nucleoside triphosphate hydrolases"/>
    <property type="match status" value="1"/>
</dbReference>
<dbReference type="InterPro" id="IPR027417">
    <property type="entry name" value="P-loop_NTPase"/>
</dbReference>
<proteinExistence type="predicted"/>
<evidence type="ECO:0000313" key="3">
    <source>
        <dbReference type="Proteomes" id="UP000250443"/>
    </source>
</evidence>
<reference evidence="2 3" key="1">
    <citation type="submission" date="2018-06" db="EMBL/GenBank/DDBJ databases">
        <authorList>
            <consortium name="Pathogen Informatics"/>
            <person name="Doyle S."/>
        </authorList>
    </citation>
    <scope>NUCLEOTIDE SEQUENCE [LARGE SCALE GENOMIC DNA]</scope>
    <source>
        <strain evidence="2 3">NCTC11842</strain>
    </source>
</reference>
<dbReference type="CDD" id="cd02042">
    <property type="entry name" value="ParAB_family"/>
    <property type="match status" value="1"/>
</dbReference>
<organism evidence="2 3">
    <name type="scientific">Pseudomonas luteola</name>
    <dbReference type="NCBI Taxonomy" id="47886"/>
    <lineage>
        <taxon>Bacteria</taxon>
        <taxon>Pseudomonadati</taxon>
        <taxon>Pseudomonadota</taxon>
        <taxon>Gammaproteobacteria</taxon>
        <taxon>Pseudomonadales</taxon>
        <taxon>Pseudomonadaceae</taxon>
        <taxon>Pseudomonas</taxon>
    </lineage>
</organism>
<dbReference type="Proteomes" id="UP000250443">
    <property type="component" value="Unassembled WGS sequence"/>
</dbReference>
<accession>A0A2X2CH53</accession>
<dbReference type="Gene3D" id="3.40.50.300">
    <property type="entry name" value="P-loop containing nucleotide triphosphate hydrolases"/>
    <property type="match status" value="1"/>
</dbReference>
<dbReference type="RefSeq" id="WP_074828850.1">
    <property type="nucleotide sequence ID" value="NZ_DALZQD010000020.1"/>
</dbReference>
<dbReference type="EMBL" id="UAUF01000010">
    <property type="protein sequence ID" value="SPZ04986.1"/>
    <property type="molecule type" value="Genomic_DNA"/>
</dbReference>
<dbReference type="InterPro" id="IPR002586">
    <property type="entry name" value="CobQ/CobB/MinD/ParA_Nub-bd_dom"/>
</dbReference>
<evidence type="ECO:0000259" key="1">
    <source>
        <dbReference type="Pfam" id="PF01656"/>
    </source>
</evidence>